<evidence type="ECO:0000259" key="8">
    <source>
        <dbReference type="Pfam" id="PF00557"/>
    </source>
</evidence>
<evidence type="ECO:0000256" key="4">
    <source>
        <dbReference type="ARBA" id="ARBA00022723"/>
    </source>
</evidence>
<dbReference type="RefSeq" id="WP_035368600.1">
    <property type="nucleotide sequence ID" value="NZ_LR215050.1"/>
</dbReference>
<dbReference type="PANTHER" id="PTHR43330">
    <property type="entry name" value="METHIONINE AMINOPEPTIDASE"/>
    <property type="match status" value="1"/>
</dbReference>
<evidence type="ECO:0000256" key="5">
    <source>
        <dbReference type="ARBA" id="ARBA00022801"/>
    </source>
</evidence>
<dbReference type="NCBIfam" id="TIGR00500">
    <property type="entry name" value="met_pdase_I"/>
    <property type="match status" value="1"/>
</dbReference>
<keyword evidence="2 6" id="KW-0031">Aminopeptidase</keyword>
<accession>A0A449BKG5</accession>
<dbReference type="GO" id="GO:0004239">
    <property type="term" value="F:initiator methionyl aminopeptidase activity"/>
    <property type="evidence" value="ECO:0007669"/>
    <property type="project" value="UniProtKB-UniRule"/>
</dbReference>
<dbReference type="Gene3D" id="3.90.230.10">
    <property type="entry name" value="Creatinase/methionine aminopeptidase superfamily"/>
    <property type="match status" value="1"/>
</dbReference>
<evidence type="ECO:0000256" key="7">
    <source>
        <dbReference type="RuleBase" id="RU003653"/>
    </source>
</evidence>
<dbReference type="GO" id="GO:0006508">
    <property type="term" value="P:proteolysis"/>
    <property type="evidence" value="ECO:0007669"/>
    <property type="project" value="UniProtKB-KW"/>
</dbReference>
<dbReference type="HAMAP" id="MF_01974">
    <property type="entry name" value="MetAP_1"/>
    <property type="match status" value="1"/>
</dbReference>
<sequence length="249" mass="27375">MITIKSAREIELMKTAGNILARTREFLVPHIKPGVTTHELDVLADKFIRDLGGIPSFKDYNGFPASICTSVNEVVVHGIPSKKKVLKDGDILSLDLGVNYKGYHADSAWTYPVGTVTPKVEKLLRVTLDSLMAGLSVIKPGAYVNDISMAIEAVIKPHGFGIVEEFTGHGIGRSLHEDPAIPNFGYEPNRVLLKPGMTFCVEPMVNIGTKRVRILADNWTTVTQDKSYSAHFEHTILVTETGYEILTTI</sequence>
<dbReference type="GO" id="GO:0005829">
    <property type="term" value="C:cytosol"/>
    <property type="evidence" value="ECO:0007669"/>
    <property type="project" value="TreeGrafter"/>
</dbReference>
<dbReference type="InterPro" id="IPR001714">
    <property type="entry name" value="Pept_M24_MAP"/>
</dbReference>
<dbReference type="Pfam" id="PF00557">
    <property type="entry name" value="Peptidase_M24"/>
    <property type="match status" value="1"/>
</dbReference>
<keyword evidence="4 6" id="KW-0479">Metal-binding</keyword>
<dbReference type="EC" id="3.4.11.18" evidence="6 7"/>
<dbReference type="Proteomes" id="UP000290909">
    <property type="component" value="Chromosome"/>
</dbReference>
<name>A0A449BKG5_9MOLU</name>
<evidence type="ECO:0000256" key="3">
    <source>
        <dbReference type="ARBA" id="ARBA00022670"/>
    </source>
</evidence>
<protein>
    <recommendedName>
        <fullName evidence="6 7">Methionine aminopeptidase</fullName>
        <shortName evidence="6">MAP</shortName>
        <shortName evidence="6">MetAP</shortName>
        <ecNumber evidence="6 7">3.4.11.18</ecNumber>
    </recommendedName>
    <alternativeName>
        <fullName evidence="6">Peptidase M</fullName>
    </alternativeName>
</protein>
<dbReference type="STRING" id="1408416.GCA_000702765_00422"/>
<dbReference type="PRINTS" id="PR00599">
    <property type="entry name" value="MAPEPTIDASE"/>
</dbReference>
<dbReference type="CDD" id="cd01086">
    <property type="entry name" value="MetAP1"/>
    <property type="match status" value="1"/>
</dbReference>
<feature type="binding site" evidence="6">
    <location>
        <position position="106"/>
    </location>
    <ligand>
        <name>a divalent metal cation</name>
        <dbReference type="ChEBI" id="CHEBI:60240"/>
        <label>1</label>
    </ligand>
</feature>
<dbReference type="InterPro" id="IPR002467">
    <property type="entry name" value="Pept_M24A_MAP1"/>
</dbReference>
<evidence type="ECO:0000313" key="9">
    <source>
        <dbReference type="EMBL" id="VEU82956.1"/>
    </source>
</evidence>
<comment type="function">
    <text evidence="1 6">Removes the N-terminal methionine from nascent proteins. The N-terminal methionine is often cleaved when the second residue in the primary sequence is small and uncharged (Met-Ala-, Cys, Gly, Pro, Ser, Thr, or Val). Requires deformylation of the N(alpha)-formylated initiator methionine before it can be hydrolyzed.</text>
</comment>
<dbReference type="InterPro" id="IPR036005">
    <property type="entry name" value="Creatinase/aminopeptidase-like"/>
</dbReference>
<feature type="binding site" evidence="6">
    <location>
        <position position="202"/>
    </location>
    <ligand>
        <name>a divalent metal cation</name>
        <dbReference type="ChEBI" id="CHEBI:60240"/>
        <label>2</label>
        <note>catalytic</note>
    </ligand>
</feature>
<feature type="binding site" evidence="6">
    <location>
        <position position="77"/>
    </location>
    <ligand>
        <name>substrate</name>
    </ligand>
</feature>
<feature type="domain" description="Peptidase M24" evidence="8">
    <location>
        <begin position="11"/>
        <end position="240"/>
    </location>
</feature>
<comment type="catalytic activity">
    <reaction evidence="6 7">
        <text>Release of N-terminal amino acids, preferentially methionine, from peptides and arylamides.</text>
        <dbReference type="EC" id="3.4.11.18"/>
    </reaction>
</comment>
<comment type="similarity">
    <text evidence="6">Belongs to the peptidase M24A family. Methionine aminopeptidase type 1 subfamily.</text>
</comment>
<reference evidence="9 10" key="1">
    <citation type="submission" date="2019-01" db="EMBL/GenBank/DDBJ databases">
        <authorList>
            <consortium name="Pathogen Informatics"/>
        </authorList>
    </citation>
    <scope>NUCLEOTIDE SEQUENCE [LARGE SCALE GENOMIC DNA]</scope>
    <source>
        <strain evidence="9 10">NCTC10172</strain>
    </source>
</reference>
<feature type="binding site" evidence="6">
    <location>
        <position position="233"/>
    </location>
    <ligand>
        <name>a divalent metal cation</name>
        <dbReference type="ChEBI" id="CHEBI:60240"/>
        <label>2</label>
        <note>catalytic</note>
    </ligand>
</feature>
<evidence type="ECO:0000256" key="1">
    <source>
        <dbReference type="ARBA" id="ARBA00002521"/>
    </source>
</evidence>
<evidence type="ECO:0000313" key="10">
    <source>
        <dbReference type="Proteomes" id="UP000290909"/>
    </source>
</evidence>
<dbReference type="PANTHER" id="PTHR43330:SF27">
    <property type="entry name" value="METHIONINE AMINOPEPTIDASE"/>
    <property type="match status" value="1"/>
</dbReference>
<keyword evidence="3 6" id="KW-0645">Protease</keyword>
<feature type="binding site" evidence="6">
    <location>
        <position position="106"/>
    </location>
    <ligand>
        <name>a divalent metal cation</name>
        <dbReference type="ChEBI" id="CHEBI:60240"/>
        <label>2</label>
        <note>catalytic</note>
    </ligand>
</feature>
<feature type="binding site" evidence="6">
    <location>
        <position position="176"/>
    </location>
    <ligand>
        <name>substrate</name>
    </ligand>
</feature>
<organism evidence="9 10">
    <name type="scientific">Acholeplasma hippikon</name>
    <dbReference type="NCBI Taxonomy" id="264636"/>
    <lineage>
        <taxon>Bacteria</taxon>
        <taxon>Bacillati</taxon>
        <taxon>Mycoplasmatota</taxon>
        <taxon>Mollicutes</taxon>
        <taxon>Acholeplasmatales</taxon>
        <taxon>Acholeplasmataceae</taxon>
        <taxon>Acholeplasma</taxon>
    </lineage>
</organism>
<dbReference type="SUPFAM" id="SSF55920">
    <property type="entry name" value="Creatinase/aminopeptidase"/>
    <property type="match status" value="1"/>
</dbReference>
<feature type="binding site" evidence="6">
    <location>
        <position position="233"/>
    </location>
    <ligand>
        <name>a divalent metal cation</name>
        <dbReference type="ChEBI" id="CHEBI:60240"/>
        <label>1</label>
    </ligand>
</feature>
<keyword evidence="5 6" id="KW-0378">Hydrolase</keyword>
<dbReference type="EMBL" id="LR215050">
    <property type="protein sequence ID" value="VEU82956.1"/>
    <property type="molecule type" value="Genomic_DNA"/>
</dbReference>
<keyword evidence="10" id="KW-1185">Reference proteome</keyword>
<proteinExistence type="inferred from homology"/>
<evidence type="ECO:0000256" key="6">
    <source>
        <dbReference type="HAMAP-Rule" id="MF_01974"/>
    </source>
</evidence>
<evidence type="ECO:0000256" key="2">
    <source>
        <dbReference type="ARBA" id="ARBA00022438"/>
    </source>
</evidence>
<dbReference type="GO" id="GO:0046872">
    <property type="term" value="F:metal ion binding"/>
    <property type="evidence" value="ECO:0007669"/>
    <property type="project" value="UniProtKB-UniRule"/>
</dbReference>
<dbReference type="AlphaFoldDB" id="A0A449BKG5"/>
<dbReference type="PROSITE" id="PS00680">
    <property type="entry name" value="MAP_1"/>
    <property type="match status" value="1"/>
</dbReference>
<feature type="binding site" evidence="6">
    <location>
        <position position="169"/>
    </location>
    <ligand>
        <name>a divalent metal cation</name>
        <dbReference type="ChEBI" id="CHEBI:60240"/>
        <label>2</label>
        <note>catalytic</note>
    </ligand>
</feature>
<dbReference type="InterPro" id="IPR000994">
    <property type="entry name" value="Pept_M24"/>
</dbReference>
<dbReference type="KEGG" id="ahk:NCTC10172_00984"/>
<comment type="cofactor">
    <cofactor evidence="6">
        <name>Co(2+)</name>
        <dbReference type="ChEBI" id="CHEBI:48828"/>
    </cofactor>
    <cofactor evidence="6">
        <name>Zn(2+)</name>
        <dbReference type="ChEBI" id="CHEBI:29105"/>
    </cofactor>
    <cofactor evidence="6">
        <name>Mn(2+)</name>
        <dbReference type="ChEBI" id="CHEBI:29035"/>
    </cofactor>
    <cofactor evidence="6">
        <name>Fe(2+)</name>
        <dbReference type="ChEBI" id="CHEBI:29033"/>
    </cofactor>
    <text evidence="6">Binds 2 divalent metal cations per subunit. Has a high-affinity and a low affinity metal-binding site. The true nature of the physiological cofactor is under debate. The enzyme is active with cobalt, zinc, manganese or divalent iron ions. Most likely, methionine aminopeptidases function as mononuclear Fe(2+)-metalloproteases under physiological conditions, and the catalytically relevant metal-binding site has been assigned to the histidine-containing high-affinity site.</text>
</comment>
<dbReference type="GO" id="GO:0070006">
    <property type="term" value="F:metalloaminopeptidase activity"/>
    <property type="evidence" value="ECO:0007669"/>
    <property type="project" value="UniProtKB-UniRule"/>
</dbReference>
<comment type="subunit">
    <text evidence="6">Monomer.</text>
</comment>
<feature type="binding site" evidence="6">
    <location>
        <position position="95"/>
    </location>
    <ligand>
        <name>a divalent metal cation</name>
        <dbReference type="ChEBI" id="CHEBI:60240"/>
        <label>1</label>
    </ligand>
</feature>
<gene>
    <name evidence="6 9" type="primary">map</name>
    <name evidence="9" type="ORF">NCTC10172_00984</name>
</gene>